<evidence type="ECO:0000313" key="2">
    <source>
        <dbReference type="EMBL" id="KMO28404.1"/>
    </source>
</evidence>
<proteinExistence type="predicted"/>
<keyword evidence="3" id="KW-1185">Reference proteome</keyword>
<feature type="compositionally biased region" description="Basic and acidic residues" evidence="1">
    <location>
        <begin position="63"/>
        <end position="77"/>
    </location>
</feature>
<dbReference type="Proteomes" id="UP000035955">
    <property type="component" value="Unassembled WGS sequence"/>
</dbReference>
<evidence type="ECO:0000313" key="3">
    <source>
        <dbReference type="Proteomes" id="UP000035955"/>
    </source>
</evidence>
<feature type="region of interest" description="Disordered" evidence="1">
    <location>
        <begin position="1"/>
        <end position="77"/>
    </location>
</feature>
<dbReference type="AlphaFoldDB" id="A0A0J6S413"/>
<dbReference type="RefSeq" id="WP_048448241.1">
    <property type="nucleotide sequence ID" value="NZ_LABY01000302.1"/>
</dbReference>
<accession>A0A0J6S413</accession>
<organism evidence="2 3">
    <name type="scientific">Methylobacterium variabile</name>
    <dbReference type="NCBI Taxonomy" id="298794"/>
    <lineage>
        <taxon>Bacteria</taxon>
        <taxon>Pseudomonadati</taxon>
        <taxon>Pseudomonadota</taxon>
        <taxon>Alphaproteobacteria</taxon>
        <taxon>Hyphomicrobiales</taxon>
        <taxon>Methylobacteriaceae</taxon>
        <taxon>Methylobacterium</taxon>
    </lineage>
</organism>
<protein>
    <submittedName>
        <fullName evidence="2">Uncharacterized protein</fullName>
    </submittedName>
</protein>
<comment type="caution">
    <text evidence="2">The sequence shown here is derived from an EMBL/GenBank/DDBJ whole genome shotgun (WGS) entry which is preliminary data.</text>
</comment>
<name>A0A0J6S413_9HYPH</name>
<evidence type="ECO:0000256" key="1">
    <source>
        <dbReference type="SAM" id="MobiDB-lite"/>
    </source>
</evidence>
<reference evidence="2 3" key="1">
    <citation type="submission" date="2015-03" db="EMBL/GenBank/DDBJ databases">
        <title>Genome sequencing of Methylobacterium variabile DSM 16961.</title>
        <authorList>
            <person name="Chaudhry V."/>
            <person name="Patil P.B."/>
        </authorList>
    </citation>
    <scope>NUCLEOTIDE SEQUENCE [LARGE SCALE GENOMIC DNA]</scope>
    <source>
        <strain evidence="2 3">DSM 16961</strain>
    </source>
</reference>
<sequence>MAGEKPHGDKTHAQNIRLIEGKDGPNVPAGGGARIRTSADPTRPPSTHQESRDHNKHNNPGQDGHKPQKHSPAEEKP</sequence>
<gene>
    <name evidence="2" type="ORF">VQ02_31720</name>
</gene>
<dbReference type="PATRIC" id="fig|298794.3.peg.4778"/>
<dbReference type="EMBL" id="LABY01000302">
    <property type="protein sequence ID" value="KMO28404.1"/>
    <property type="molecule type" value="Genomic_DNA"/>
</dbReference>
<dbReference type="OrthoDB" id="7996844at2"/>
<feature type="compositionally biased region" description="Basic and acidic residues" evidence="1">
    <location>
        <begin position="1"/>
        <end position="12"/>
    </location>
</feature>